<name>A0A7Y9W7L6_9BURK</name>
<protein>
    <submittedName>
        <fullName evidence="1">Uncharacterized protein</fullName>
    </submittedName>
</protein>
<proteinExistence type="predicted"/>
<sequence>MQRPLAAHERELLHFLLTVNESLYSTYVSQWRAQLETCTVREVNVPYCLAFNHSEERLPCGAFVLLARDLIGIDEGVSLLIYAYVVETRTGYVLDTFDIDRLDGEPLVVYPQPSDGLMIMEEGKRIGGADLRHTFKESNLPPRRKLP</sequence>
<dbReference type="AlphaFoldDB" id="A0A7Y9W7L6"/>
<gene>
    <name evidence="1" type="ORF">GGD41_002334</name>
</gene>
<dbReference type="EMBL" id="JACCAU010000001">
    <property type="protein sequence ID" value="NYH15106.1"/>
    <property type="molecule type" value="Genomic_DNA"/>
</dbReference>
<organism evidence="1 2">
    <name type="scientific">Paraburkholderia bryophila</name>
    <dbReference type="NCBI Taxonomy" id="420952"/>
    <lineage>
        <taxon>Bacteria</taxon>
        <taxon>Pseudomonadati</taxon>
        <taxon>Pseudomonadota</taxon>
        <taxon>Betaproteobacteria</taxon>
        <taxon>Burkholderiales</taxon>
        <taxon>Burkholderiaceae</taxon>
        <taxon>Paraburkholderia</taxon>
    </lineage>
</organism>
<comment type="caution">
    <text evidence="1">The sequence shown here is derived from an EMBL/GenBank/DDBJ whole genome shotgun (WGS) entry which is preliminary data.</text>
</comment>
<evidence type="ECO:0000313" key="1">
    <source>
        <dbReference type="EMBL" id="NYH15106.1"/>
    </source>
</evidence>
<dbReference type="RefSeq" id="WP_179710747.1">
    <property type="nucleotide sequence ID" value="NZ_JACCAU010000001.1"/>
</dbReference>
<reference evidence="1 2" key="1">
    <citation type="submission" date="2020-07" db="EMBL/GenBank/DDBJ databases">
        <title>Exploring microbial biodiversity for novel pathways involved in the catabolism of aromatic compounds derived from lignin.</title>
        <authorList>
            <person name="Elkins J."/>
        </authorList>
    </citation>
    <scope>NUCLEOTIDE SEQUENCE [LARGE SCALE GENOMIC DNA]</scope>
    <source>
        <strain evidence="1 2">H2C3B</strain>
    </source>
</reference>
<evidence type="ECO:0000313" key="2">
    <source>
        <dbReference type="Proteomes" id="UP000572540"/>
    </source>
</evidence>
<accession>A0A7Y9W7L6</accession>
<dbReference type="Proteomes" id="UP000572540">
    <property type="component" value="Unassembled WGS sequence"/>
</dbReference>